<reference evidence="2 3" key="2">
    <citation type="submission" date="2018-10" db="EMBL/GenBank/DDBJ databases">
        <authorList>
            <consortium name="Pathogen Informatics"/>
        </authorList>
    </citation>
    <scope>NUCLEOTIDE SEQUENCE [LARGE SCALE GENOMIC DNA]</scope>
</reference>
<accession>A0A0N4V2F5</accession>
<evidence type="ECO:0000313" key="2">
    <source>
        <dbReference type="EMBL" id="VDD88861.1"/>
    </source>
</evidence>
<feature type="compositionally biased region" description="Pro residues" evidence="1">
    <location>
        <begin position="82"/>
        <end position="98"/>
    </location>
</feature>
<evidence type="ECO:0000313" key="4">
    <source>
        <dbReference type="WBParaSite" id="EVEC_0000417501-mRNA-1"/>
    </source>
</evidence>
<organism evidence="4">
    <name type="scientific">Enterobius vermicularis</name>
    <name type="common">Human pinworm</name>
    <dbReference type="NCBI Taxonomy" id="51028"/>
    <lineage>
        <taxon>Eukaryota</taxon>
        <taxon>Metazoa</taxon>
        <taxon>Ecdysozoa</taxon>
        <taxon>Nematoda</taxon>
        <taxon>Chromadorea</taxon>
        <taxon>Rhabditida</taxon>
        <taxon>Spirurina</taxon>
        <taxon>Oxyuridomorpha</taxon>
        <taxon>Oxyuroidea</taxon>
        <taxon>Oxyuridae</taxon>
        <taxon>Enterobius</taxon>
    </lineage>
</organism>
<dbReference type="WBParaSite" id="EVEC_0000417501-mRNA-1">
    <property type="protein sequence ID" value="EVEC_0000417501-mRNA-1"/>
    <property type="gene ID" value="EVEC_0000417501"/>
</dbReference>
<dbReference type="AlphaFoldDB" id="A0A0N4V2F5"/>
<feature type="region of interest" description="Disordered" evidence="1">
    <location>
        <begin position="66"/>
        <end position="98"/>
    </location>
</feature>
<evidence type="ECO:0000256" key="1">
    <source>
        <dbReference type="SAM" id="MobiDB-lite"/>
    </source>
</evidence>
<dbReference type="Proteomes" id="UP000274131">
    <property type="component" value="Unassembled WGS sequence"/>
</dbReference>
<keyword evidence="3" id="KW-1185">Reference proteome</keyword>
<protein>
    <submittedName>
        <fullName evidence="4">Ovule protein</fullName>
    </submittedName>
</protein>
<sequence length="98" mass="11194">MMMFFICRLRTISMTPTPISSISKSSPIIEAEAAVQKKRKKVGYDTPTDEIPERLLEKFFEKTGKLPKDVKQKPKRRSTICLPPPPKWTPPRPPSAEI</sequence>
<name>A0A0N4V2F5_ENTVE</name>
<proteinExistence type="predicted"/>
<gene>
    <name evidence="2" type="ORF">EVEC_LOCUS3883</name>
</gene>
<reference evidence="4" key="1">
    <citation type="submission" date="2017-02" db="UniProtKB">
        <authorList>
            <consortium name="WormBaseParasite"/>
        </authorList>
    </citation>
    <scope>IDENTIFICATION</scope>
</reference>
<dbReference type="EMBL" id="UXUI01007707">
    <property type="protein sequence ID" value="VDD88861.1"/>
    <property type="molecule type" value="Genomic_DNA"/>
</dbReference>
<evidence type="ECO:0000313" key="3">
    <source>
        <dbReference type="Proteomes" id="UP000274131"/>
    </source>
</evidence>